<accession>A0A8X6V744</accession>
<keyword evidence="3" id="KW-1185">Reference proteome</keyword>
<evidence type="ECO:0000313" key="3">
    <source>
        <dbReference type="Proteomes" id="UP000887159"/>
    </source>
</evidence>
<name>A0A8X6V744_TRICX</name>
<comment type="caution">
    <text evidence="2">The sequence shown here is derived from an EMBL/GenBank/DDBJ whole genome shotgun (WGS) entry which is preliminary data.</text>
</comment>
<evidence type="ECO:0000256" key="1">
    <source>
        <dbReference type="SAM" id="MobiDB-lite"/>
    </source>
</evidence>
<gene>
    <name evidence="2" type="ORF">TNCV_4825941</name>
</gene>
<proteinExistence type="predicted"/>
<dbReference type="AlphaFoldDB" id="A0A8X6V744"/>
<evidence type="ECO:0000313" key="2">
    <source>
        <dbReference type="EMBL" id="GFX95579.1"/>
    </source>
</evidence>
<sequence length="103" mass="12169">MINHQLLPSIRSVPSAREGRSNKRASFLQFLCRSKKIKDSNRSYLKSRELPPPVFLDKRTSFFTIGIPVRSFVLWRWNKKQRRVWSGQRQLEMVVGDGTIDHR</sequence>
<organism evidence="2 3">
    <name type="scientific">Trichonephila clavipes</name>
    <name type="common">Golden silk orbweaver</name>
    <name type="synonym">Nephila clavipes</name>
    <dbReference type="NCBI Taxonomy" id="2585209"/>
    <lineage>
        <taxon>Eukaryota</taxon>
        <taxon>Metazoa</taxon>
        <taxon>Ecdysozoa</taxon>
        <taxon>Arthropoda</taxon>
        <taxon>Chelicerata</taxon>
        <taxon>Arachnida</taxon>
        <taxon>Araneae</taxon>
        <taxon>Araneomorphae</taxon>
        <taxon>Entelegynae</taxon>
        <taxon>Araneoidea</taxon>
        <taxon>Nephilidae</taxon>
        <taxon>Trichonephila</taxon>
    </lineage>
</organism>
<dbReference type="EMBL" id="BMAU01021187">
    <property type="protein sequence ID" value="GFX95579.1"/>
    <property type="molecule type" value="Genomic_DNA"/>
</dbReference>
<reference evidence="2" key="1">
    <citation type="submission" date="2020-08" db="EMBL/GenBank/DDBJ databases">
        <title>Multicomponent nature underlies the extraordinary mechanical properties of spider dragline silk.</title>
        <authorList>
            <person name="Kono N."/>
            <person name="Nakamura H."/>
            <person name="Mori M."/>
            <person name="Yoshida Y."/>
            <person name="Ohtoshi R."/>
            <person name="Malay A.D."/>
            <person name="Moran D.A.P."/>
            <person name="Tomita M."/>
            <person name="Numata K."/>
            <person name="Arakawa K."/>
        </authorList>
    </citation>
    <scope>NUCLEOTIDE SEQUENCE</scope>
</reference>
<feature type="region of interest" description="Disordered" evidence="1">
    <location>
        <begin position="1"/>
        <end position="22"/>
    </location>
</feature>
<dbReference type="Proteomes" id="UP000887159">
    <property type="component" value="Unassembled WGS sequence"/>
</dbReference>
<protein>
    <submittedName>
        <fullName evidence="2">Uncharacterized protein</fullName>
    </submittedName>
</protein>